<evidence type="ECO:0000313" key="16">
    <source>
        <dbReference type="Proteomes" id="UP000663856"/>
    </source>
</evidence>
<protein>
    <recommendedName>
        <fullName evidence="11">G-protein coupled receptors family 1 profile domain-containing protein</fullName>
    </recommendedName>
</protein>
<dbReference type="PRINTS" id="PR00237">
    <property type="entry name" value="GPCRRHODOPSN"/>
</dbReference>
<evidence type="ECO:0000256" key="8">
    <source>
        <dbReference type="ARBA" id="ARBA00023224"/>
    </source>
</evidence>
<comment type="subcellular location">
    <subcellularLocation>
        <location evidence="1">Membrane</location>
        <topology evidence="1">Multi-pass membrane protein</topology>
    </subcellularLocation>
</comment>
<feature type="transmembrane region" description="Helical" evidence="10">
    <location>
        <begin position="87"/>
        <end position="108"/>
    </location>
</feature>
<dbReference type="GO" id="GO:0005886">
    <property type="term" value="C:plasma membrane"/>
    <property type="evidence" value="ECO:0007669"/>
    <property type="project" value="TreeGrafter"/>
</dbReference>
<evidence type="ECO:0000313" key="15">
    <source>
        <dbReference type="EMBL" id="CAF4149274.1"/>
    </source>
</evidence>
<dbReference type="InterPro" id="IPR017452">
    <property type="entry name" value="GPCR_Rhodpsn_7TM"/>
</dbReference>
<reference evidence="12" key="1">
    <citation type="submission" date="2021-02" db="EMBL/GenBank/DDBJ databases">
        <authorList>
            <person name="Nowell W R."/>
        </authorList>
    </citation>
    <scope>NUCLEOTIDE SEQUENCE</scope>
</reference>
<feature type="transmembrane region" description="Helical" evidence="10">
    <location>
        <begin position="128"/>
        <end position="146"/>
    </location>
</feature>
<dbReference type="InterPro" id="IPR000611">
    <property type="entry name" value="NPY_rcpt"/>
</dbReference>
<evidence type="ECO:0000313" key="14">
    <source>
        <dbReference type="EMBL" id="CAF4036322.1"/>
    </source>
</evidence>
<dbReference type="GO" id="GO:0004983">
    <property type="term" value="F:neuropeptide Y receptor activity"/>
    <property type="evidence" value="ECO:0007669"/>
    <property type="project" value="InterPro"/>
</dbReference>
<dbReference type="Pfam" id="PF00001">
    <property type="entry name" value="7tm_1"/>
    <property type="match status" value="1"/>
</dbReference>
<dbReference type="SUPFAM" id="SSF81321">
    <property type="entry name" value="Family A G protein-coupled receptor-like"/>
    <property type="match status" value="1"/>
</dbReference>
<evidence type="ECO:0000256" key="9">
    <source>
        <dbReference type="RuleBase" id="RU000688"/>
    </source>
</evidence>
<evidence type="ECO:0000256" key="3">
    <source>
        <dbReference type="ARBA" id="ARBA00022692"/>
    </source>
</evidence>
<dbReference type="PROSITE" id="PS50262">
    <property type="entry name" value="G_PROTEIN_RECEP_F1_2"/>
    <property type="match status" value="1"/>
</dbReference>
<evidence type="ECO:0000313" key="12">
    <source>
        <dbReference type="EMBL" id="CAF2028664.1"/>
    </source>
</evidence>
<feature type="transmembrane region" description="Helical" evidence="10">
    <location>
        <begin position="51"/>
        <end position="75"/>
    </location>
</feature>
<keyword evidence="4 10" id="KW-1133">Transmembrane helix</keyword>
<dbReference type="EMBL" id="CAJOBG010005347">
    <property type="protein sequence ID" value="CAF4149274.1"/>
    <property type="molecule type" value="Genomic_DNA"/>
</dbReference>
<accession>A0A816NAF9</accession>
<sequence length="508" mass="57867">MNDDTTMNLSTTPCPYNASSCYHIDNGNNCLSDNMVLQLILKYVSITYYEWIFIILYVIVFIVGTIGNLLVIIVIQRNRSMRTVTNIFIMNLAAADLLVLVFCLPATAIQDVTKTWFFGLVLCKFVNYIQNMSISVSVLTLMAISVERYQAIVHPLKFTGTKQRARILILSVWILSLLLVLPDAIMMTLSRQFGDQIETIYLTYCQWDAHPVFDLIYQLHISFCLFIIPLCFMVFTYSGIVKVLWGSLPSERVLNDEKRAMYSSQYKLAAQVDESHVNSPMNCNSCLINTNKSSNLTIQENRQKAAKMLIYVVIIFVICYIPVHVFNLFRYIFVYLEYIKRPIMVASNSTSETVDCFEPKLVALDRTGTIKIITISALISHILPYFNSSINPIIYNMMSDKFRLKFRELFSSCCCCFESALKLKSISSSTIIQLKAAGAQQINQPATIQNRNRYRLKNTHQYIAAKYPIRSSGSLQASSTPPQNKIARHGRINTYVHNGPIAIRLTNV</sequence>
<comment type="similarity">
    <text evidence="2 9">Belongs to the G-protein coupled receptor 1 family.</text>
</comment>
<evidence type="ECO:0000259" key="11">
    <source>
        <dbReference type="PROSITE" id="PS50262"/>
    </source>
</evidence>
<dbReference type="EMBL" id="CAJNRG010006430">
    <property type="protein sequence ID" value="CAF2085984.1"/>
    <property type="molecule type" value="Genomic_DNA"/>
</dbReference>
<organism evidence="12 16">
    <name type="scientific">Rotaria magnacalcarata</name>
    <dbReference type="NCBI Taxonomy" id="392030"/>
    <lineage>
        <taxon>Eukaryota</taxon>
        <taxon>Metazoa</taxon>
        <taxon>Spiralia</taxon>
        <taxon>Gnathifera</taxon>
        <taxon>Rotifera</taxon>
        <taxon>Eurotatoria</taxon>
        <taxon>Bdelloidea</taxon>
        <taxon>Philodinida</taxon>
        <taxon>Philodinidae</taxon>
        <taxon>Rotaria</taxon>
    </lineage>
</organism>
<dbReference type="PROSITE" id="PS00237">
    <property type="entry name" value="G_PROTEIN_RECEP_F1_1"/>
    <property type="match status" value="1"/>
</dbReference>
<feature type="transmembrane region" description="Helical" evidence="10">
    <location>
        <begin position="309"/>
        <end position="333"/>
    </location>
</feature>
<dbReference type="EMBL" id="CAJOBF010002470">
    <property type="protein sequence ID" value="CAF4036322.1"/>
    <property type="molecule type" value="Genomic_DNA"/>
</dbReference>
<evidence type="ECO:0000256" key="5">
    <source>
        <dbReference type="ARBA" id="ARBA00023040"/>
    </source>
</evidence>
<keyword evidence="7 9" id="KW-0675">Receptor</keyword>
<evidence type="ECO:0000256" key="6">
    <source>
        <dbReference type="ARBA" id="ARBA00023136"/>
    </source>
</evidence>
<evidence type="ECO:0000313" key="13">
    <source>
        <dbReference type="EMBL" id="CAF2085984.1"/>
    </source>
</evidence>
<feature type="transmembrane region" description="Helical" evidence="10">
    <location>
        <begin position="219"/>
        <end position="245"/>
    </location>
</feature>
<proteinExistence type="inferred from homology"/>
<dbReference type="PANTHER" id="PTHR45695:SF15">
    <property type="entry name" value="OPSIN RH2"/>
    <property type="match status" value="1"/>
</dbReference>
<evidence type="ECO:0000256" key="7">
    <source>
        <dbReference type="ARBA" id="ARBA00023170"/>
    </source>
</evidence>
<dbReference type="AlphaFoldDB" id="A0A816NAF9"/>
<evidence type="ECO:0000256" key="4">
    <source>
        <dbReference type="ARBA" id="ARBA00022989"/>
    </source>
</evidence>
<dbReference type="Proteomes" id="UP000663866">
    <property type="component" value="Unassembled WGS sequence"/>
</dbReference>
<gene>
    <name evidence="15" type="ORF">OVN521_LOCUS23503</name>
    <name evidence="14" type="ORF">UXM345_LOCUS18320</name>
    <name evidence="12" type="ORF">WKI299_LOCUS6325</name>
    <name evidence="13" type="ORF">XDN619_LOCUS15676</name>
</gene>
<dbReference type="Proteomes" id="UP000663856">
    <property type="component" value="Unassembled WGS sequence"/>
</dbReference>
<evidence type="ECO:0000256" key="1">
    <source>
        <dbReference type="ARBA" id="ARBA00004141"/>
    </source>
</evidence>
<dbReference type="EMBL" id="CAJNRF010001840">
    <property type="protein sequence ID" value="CAF2028664.1"/>
    <property type="molecule type" value="Genomic_DNA"/>
</dbReference>
<comment type="caution">
    <text evidence="12">The sequence shown here is derived from an EMBL/GenBank/DDBJ whole genome shotgun (WGS) entry which is preliminary data.</text>
</comment>
<dbReference type="PANTHER" id="PTHR45695">
    <property type="entry name" value="LEUCOKININ RECEPTOR-RELATED"/>
    <property type="match status" value="1"/>
</dbReference>
<keyword evidence="6 10" id="KW-0472">Membrane</keyword>
<dbReference type="SMART" id="SM01381">
    <property type="entry name" value="7TM_GPCR_Srsx"/>
    <property type="match status" value="1"/>
</dbReference>
<keyword evidence="3 9" id="KW-0812">Transmembrane</keyword>
<dbReference type="Proteomes" id="UP000663842">
    <property type="component" value="Unassembled WGS sequence"/>
</dbReference>
<feature type="transmembrane region" description="Helical" evidence="10">
    <location>
        <begin position="167"/>
        <end position="189"/>
    </location>
</feature>
<keyword evidence="5 9" id="KW-0297">G-protein coupled receptor</keyword>
<dbReference type="InterPro" id="IPR000276">
    <property type="entry name" value="GPCR_Rhodpsn"/>
</dbReference>
<dbReference type="PRINTS" id="PR01012">
    <property type="entry name" value="NRPEPTIDEYR"/>
</dbReference>
<evidence type="ECO:0000313" key="17">
    <source>
        <dbReference type="Proteomes" id="UP000663866"/>
    </source>
</evidence>
<evidence type="ECO:0000256" key="2">
    <source>
        <dbReference type="ARBA" id="ARBA00010663"/>
    </source>
</evidence>
<keyword evidence="17" id="KW-1185">Reference proteome</keyword>
<evidence type="ECO:0000256" key="10">
    <source>
        <dbReference type="SAM" id="Phobius"/>
    </source>
</evidence>
<dbReference type="Gene3D" id="1.20.1070.10">
    <property type="entry name" value="Rhodopsin 7-helix transmembrane proteins"/>
    <property type="match status" value="1"/>
</dbReference>
<keyword evidence="8 9" id="KW-0807">Transducer</keyword>
<name>A0A816NAF9_9BILA</name>
<dbReference type="Proteomes" id="UP000663887">
    <property type="component" value="Unassembled WGS sequence"/>
</dbReference>
<feature type="domain" description="G-protein coupled receptors family 1 profile" evidence="11">
    <location>
        <begin position="67"/>
        <end position="395"/>
    </location>
</feature>